<proteinExistence type="predicted"/>
<feature type="region of interest" description="Disordered" evidence="1">
    <location>
        <begin position="91"/>
        <end position="156"/>
    </location>
</feature>
<dbReference type="Pfam" id="PF12720">
    <property type="entry name" value="DUF3807"/>
    <property type="match status" value="1"/>
</dbReference>
<reference evidence="2 3" key="1">
    <citation type="submission" date="2020-03" db="EMBL/GenBank/DDBJ databases">
        <title>Draft Genome Sequence of Cudoniella acicularis.</title>
        <authorList>
            <person name="Buettner E."/>
            <person name="Kellner H."/>
        </authorList>
    </citation>
    <scope>NUCLEOTIDE SEQUENCE [LARGE SCALE GENOMIC DNA]</scope>
    <source>
        <strain evidence="2 3">DSM 108380</strain>
    </source>
</reference>
<dbReference type="PANTHER" id="PTHR40642:SF1">
    <property type="entry name" value="YALI0F31295P"/>
    <property type="match status" value="1"/>
</dbReference>
<evidence type="ECO:0000313" key="3">
    <source>
        <dbReference type="Proteomes" id="UP000566819"/>
    </source>
</evidence>
<comment type="caution">
    <text evidence="2">The sequence shown here is derived from an EMBL/GenBank/DDBJ whole genome shotgun (WGS) entry which is preliminary data.</text>
</comment>
<name>A0A8H4RWT1_9HELO</name>
<sequence>MAAVDISQEDLSSFHATHFSAPVVGHFSHYFLGPVEEEYTEEEWEEEWEEEEEDDGLGWYADGVKRTLTDEQIAIFRHSEIETLLRERRHIVENGGNDTPKSKAETAADEGEIEDGELEESPADTLTPPVNEKMSNKKKSKKQKKRDMAVQKGYFKQTVKPDLRKRTWDKVETGVGNLDYDEMDSGAASAPTQASQRRRISYDDD</sequence>
<dbReference type="Proteomes" id="UP000566819">
    <property type="component" value="Unassembled WGS sequence"/>
</dbReference>
<feature type="compositionally biased region" description="Acidic residues" evidence="1">
    <location>
        <begin position="107"/>
        <end position="122"/>
    </location>
</feature>
<dbReference type="AlphaFoldDB" id="A0A8H4RWT1"/>
<gene>
    <name evidence="2" type="ORF">G7Y89_g1228</name>
</gene>
<dbReference type="InterPro" id="IPR024526">
    <property type="entry name" value="DUF3807"/>
</dbReference>
<keyword evidence="3" id="KW-1185">Reference proteome</keyword>
<dbReference type="PANTHER" id="PTHR40642">
    <property type="entry name" value="YALI0F31295P"/>
    <property type="match status" value="1"/>
</dbReference>
<dbReference type="EMBL" id="JAAMPI010000046">
    <property type="protein sequence ID" value="KAF4636856.1"/>
    <property type="molecule type" value="Genomic_DNA"/>
</dbReference>
<organism evidence="2 3">
    <name type="scientific">Cudoniella acicularis</name>
    <dbReference type="NCBI Taxonomy" id="354080"/>
    <lineage>
        <taxon>Eukaryota</taxon>
        <taxon>Fungi</taxon>
        <taxon>Dikarya</taxon>
        <taxon>Ascomycota</taxon>
        <taxon>Pezizomycotina</taxon>
        <taxon>Leotiomycetes</taxon>
        <taxon>Helotiales</taxon>
        <taxon>Tricladiaceae</taxon>
        <taxon>Cudoniella</taxon>
    </lineage>
</organism>
<protein>
    <submittedName>
        <fullName evidence="2">Uncharacterized protein</fullName>
    </submittedName>
</protein>
<evidence type="ECO:0000256" key="1">
    <source>
        <dbReference type="SAM" id="MobiDB-lite"/>
    </source>
</evidence>
<feature type="region of interest" description="Disordered" evidence="1">
    <location>
        <begin position="175"/>
        <end position="205"/>
    </location>
</feature>
<dbReference type="OrthoDB" id="5422320at2759"/>
<accession>A0A8H4RWT1</accession>
<evidence type="ECO:0000313" key="2">
    <source>
        <dbReference type="EMBL" id="KAF4636856.1"/>
    </source>
</evidence>
<feature type="compositionally biased region" description="Basic residues" evidence="1">
    <location>
        <begin position="136"/>
        <end position="145"/>
    </location>
</feature>